<name>A0ABD1RAP5_9LAMI</name>
<dbReference type="Pfam" id="PF22996">
    <property type="entry name" value="C2H2-2nd_BIRD-IDD"/>
    <property type="match status" value="1"/>
</dbReference>
<accession>A0ABD1RAP5</accession>
<evidence type="ECO:0000259" key="1">
    <source>
        <dbReference type="Pfam" id="PF22996"/>
    </source>
</evidence>
<feature type="domain" description="BIRD-IDD transcription factor second C2H2 zinc finger" evidence="1">
    <location>
        <begin position="41"/>
        <end position="71"/>
    </location>
</feature>
<organism evidence="2 3">
    <name type="scientific">Abeliophyllum distichum</name>
    <dbReference type="NCBI Taxonomy" id="126358"/>
    <lineage>
        <taxon>Eukaryota</taxon>
        <taxon>Viridiplantae</taxon>
        <taxon>Streptophyta</taxon>
        <taxon>Embryophyta</taxon>
        <taxon>Tracheophyta</taxon>
        <taxon>Spermatophyta</taxon>
        <taxon>Magnoliopsida</taxon>
        <taxon>eudicotyledons</taxon>
        <taxon>Gunneridae</taxon>
        <taxon>Pentapetalae</taxon>
        <taxon>asterids</taxon>
        <taxon>lamiids</taxon>
        <taxon>Lamiales</taxon>
        <taxon>Oleaceae</taxon>
        <taxon>Forsythieae</taxon>
        <taxon>Abeliophyllum</taxon>
    </lineage>
</organism>
<dbReference type="InterPro" id="IPR031140">
    <property type="entry name" value="IDD1-16"/>
</dbReference>
<evidence type="ECO:0000313" key="3">
    <source>
        <dbReference type="Proteomes" id="UP001604336"/>
    </source>
</evidence>
<protein>
    <submittedName>
        <fullName evidence="2">Protein indeterminate-domain 9</fullName>
    </submittedName>
</protein>
<proteinExistence type="predicted"/>
<keyword evidence="3" id="KW-1185">Reference proteome</keyword>
<dbReference type="EMBL" id="JBFOLK010000009">
    <property type="protein sequence ID" value="KAL2485492.1"/>
    <property type="molecule type" value="Genomic_DNA"/>
</dbReference>
<sequence length="101" mass="11563">MALSPKTDIWLLIDSSVKSQQRDRNLPLKLSKEQTKRSSQEKVYICLEKTCVHHDSARALGDLTGNNKHLIVHHREFPGRRSTKAKIITLFRSGKFSVISH</sequence>
<dbReference type="PANTHER" id="PTHR10593">
    <property type="entry name" value="SERINE/THREONINE-PROTEIN KINASE RIO"/>
    <property type="match status" value="1"/>
</dbReference>
<evidence type="ECO:0000313" key="2">
    <source>
        <dbReference type="EMBL" id="KAL2485492.1"/>
    </source>
</evidence>
<dbReference type="AlphaFoldDB" id="A0ABD1RAP5"/>
<comment type="caution">
    <text evidence="2">The sequence shown here is derived from an EMBL/GenBank/DDBJ whole genome shotgun (WGS) entry which is preliminary data.</text>
</comment>
<reference evidence="3" key="1">
    <citation type="submission" date="2024-07" db="EMBL/GenBank/DDBJ databases">
        <title>Two chromosome-level genome assemblies of Korean endemic species Abeliophyllum distichum and Forsythia ovata (Oleaceae).</title>
        <authorList>
            <person name="Jang H."/>
        </authorList>
    </citation>
    <scope>NUCLEOTIDE SEQUENCE [LARGE SCALE GENOMIC DNA]</scope>
</reference>
<dbReference type="Proteomes" id="UP001604336">
    <property type="component" value="Unassembled WGS sequence"/>
</dbReference>
<dbReference type="InterPro" id="IPR055186">
    <property type="entry name" value="C2H2-2nd_BIRD-IDD"/>
</dbReference>
<dbReference type="PANTHER" id="PTHR10593:SF239">
    <property type="entry name" value="C2H2-TYPE DOMAIN-CONTAINING PROTEIN"/>
    <property type="match status" value="1"/>
</dbReference>
<gene>
    <name evidence="2" type="ORF">Adt_30248</name>
</gene>